<comment type="similarity">
    <text evidence="1">Belongs to the non-flavoprotein flavin reductase family.</text>
</comment>
<dbReference type="Pfam" id="PF01613">
    <property type="entry name" value="Flavin_Reduct"/>
    <property type="match status" value="1"/>
</dbReference>
<dbReference type="PANTHER" id="PTHR30466">
    <property type="entry name" value="FLAVIN REDUCTASE"/>
    <property type="match status" value="1"/>
</dbReference>
<dbReference type="SUPFAM" id="SSF50475">
    <property type="entry name" value="FMN-binding split barrel"/>
    <property type="match status" value="1"/>
</dbReference>
<evidence type="ECO:0000256" key="2">
    <source>
        <dbReference type="ARBA" id="ARBA00023002"/>
    </source>
</evidence>
<keyword evidence="5" id="KW-1185">Reference proteome</keyword>
<dbReference type="RefSeq" id="WP_161762730.1">
    <property type="nucleotide sequence ID" value="NZ_JAAATX020000008.1"/>
</dbReference>
<evidence type="ECO:0000256" key="1">
    <source>
        <dbReference type="ARBA" id="ARBA00008898"/>
    </source>
</evidence>
<keyword evidence="2" id="KW-0560">Oxidoreductase</keyword>
<accession>A0ABS6J4B6</accession>
<gene>
    <name evidence="4" type="ORF">GU927_012195</name>
</gene>
<organism evidence="4 5">
    <name type="scientific">Paragemmobacter amnigenus</name>
    <dbReference type="NCBI Taxonomy" id="2852097"/>
    <lineage>
        <taxon>Bacteria</taxon>
        <taxon>Pseudomonadati</taxon>
        <taxon>Pseudomonadota</taxon>
        <taxon>Alphaproteobacteria</taxon>
        <taxon>Rhodobacterales</taxon>
        <taxon>Paracoccaceae</taxon>
        <taxon>Paragemmobacter</taxon>
    </lineage>
</organism>
<dbReference type="InterPro" id="IPR002563">
    <property type="entry name" value="Flavin_Rdtase-like_dom"/>
</dbReference>
<dbReference type="Gene3D" id="2.30.110.10">
    <property type="entry name" value="Electron Transport, Fmn-binding Protein, Chain A"/>
    <property type="match status" value="1"/>
</dbReference>
<dbReference type="InterPro" id="IPR050268">
    <property type="entry name" value="NADH-dep_flavin_reductase"/>
</dbReference>
<evidence type="ECO:0000313" key="4">
    <source>
        <dbReference type="EMBL" id="MBU9698604.1"/>
    </source>
</evidence>
<feature type="domain" description="Flavin reductase like" evidence="3">
    <location>
        <begin position="23"/>
        <end position="164"/>
    </location>
</feature>
<dbReference type="InterPro" id="IPR012349">
    <property type="entry name" value="Split_barrel_FMN-bd"/>
</dbReference>
<comment type="caution">
    <text evidence="4">The sequence shown here is derived from an EMBL/GenBank/DDBJ whole genome shotgun (WGS) entry which is preliminary data.</text>
</comment>
<dbReference type="Proteomes" id="UP000731907">
    <property type="component" value="Unassembled WGS sequence"/>
</dbReference>
<sequence>MNQSTTLDIRPGADQTRAFRDALGRFATGVTVVTCASAAGPVGITANSFTSVSLDPPLVLWSIARSSSRFAAFASAPAFAIHVLGVEERDLAARFTRGGAGFDGLDWSFDAAGTPVIAGTLARFDCRLHAAHDGGDHLILIGAVGTASLREGAPLVFAQGHFGQFAR</sequence>
<name>A0ABS6J4B6_9RHOB</name>
<evidence type="ECO:0000259" key="3">
    <source>
        <dbReference type="SMART" id="SM00903"/>
    </source>
</evidence>
<protein>
    <submittedName>
        <fullName evidence="4">Flavin reductase family protein</fullName>
    </submittedName>
</protein>
<evidence type="ECO:0000313" key="5">
    <source>
        <dbReference type="Proteomes" id="UP000731907"/>
    </source>
</evidence>
<dbReference type="PANTHER" id="PTHR30466:SF11">
    <property type="entry name" value="FLAVIN-DEPENDENT MONOOXYGENASE, REDUCTASE SUBUNIT HSAB"/>
    <property type="match status" value="1"/>
</dbReference>
<reference evidence="4 5" key="1">
    <citation type="submission" date="2021-06" db="EMBL/GenBank/DDBJ databases">
        <title>Rhodobacteraceae bacterium strain HSP-20.</title>
        <authorList>
            <person name="Chen W.-M."/>
        </authorList>
    </citation>
    <scope>NUCLEOTIDE SEQUENCE [LARGE SCALE GENOMIC DNA]</scope>
    <source>
        <strain evidence="4 5">HSP-20</strain>
    </source>
</reference>
<dbReference type="EMBL" id="JAAATX020000008">
    <property type="protein sequence ID" value="MBU9698604.1"/>
    <property type="molecule type" value="Genomic_DNA"/>
</dbReference>
<dbReference type="SMART" id="SM00903">
    <property type="entry name" value="Flavin_Reduct"/>
    <property type="match status" value="1"/>
</dbReference>
<proteinExistence type="inferred from homology"/>